<protein>
    <submittedName>
        <fullName evidence="1">Uncharacterized protein</fullName>
    </submittedName>
</protein>
<reference evidence="1" key="1">
    <citation type="journal article" date="2022" name="bioRxiv">
        <title>Sequencing and chromosome-scale assembly of the giantPleurodeles waltlgenome.</title>
        <authorList>
            <person name="Brown T."/>
            <person name="Elewa A."/>
            <person name="Iarovenko S."/>
            <person name="Subramanian E."/>
            <person name="Araus A.J."/>
            <person name="Petzold A."/>
            <person name="Susuki M."/>
            <person name="Suzuki K.-i.T."/>
            <person name="Hayashi T."/>
            <person name="Toyoda A."/>
            <person name="Oliveira C."/>
            <person name="Osipova E."/>
            <person name="Leigh N.D."/>
            <person name="Simon A."/>
            <person name="Yun M.H."/>
        </authorList>
    </citation>
    <scope>NUCLEOTIDE SEQUENCE</scope>
    <source>
        <strain evidence="1">20211129_DDA</strain>
        <tissue evidence="1">Liver</tissue>
    </source>
</reference>
<evidence type="ECO:0000313" key="2">
    <source>
        <dbReference type="Proteomes" id="UP001066276"/>
    </source>
</evidence>
<proteinExistence type="predicted"/>
<sequence>MLRYEPVWKGGSQQMRTGAEVHPGGQGFIFSCLFLRPLELHLRGKGIQTEKEPSTCNAAVRPVLLKAPGALLFSLFQADQRVPGAGVCAGTVPVEESMPRTPECSLLETS</sequence>
<gene>
    <name evidence="1" type="ORF">NDU88_004754</name>
</gene>
<dbReference type="AlphaFoldDB" id="A0AAV7T8H7"/>
<evidence type="ECO:0000313" key="1">
    <source>
        <dbReference type="EMBL" id="KAJ1172912.1"/>
    </source>
</evidence>
<accession>A0AAV7T8H7</accession>
<comment type="caution">
    <text evidence="1">The sequence shown here is derived from an EMBL/GenBank/DDBJ whole genome shotgun (WGS) entry which is preliminary data.</text>
</comment>
<name>A0AAV7T8H7_PLEWA</name>
<keyword evidence="2" id="KW-1185">Reference proteome</keyword>
<organism evidence="1 2">
    <name type="scientific">Pleurodeles waltl</name>
    <name type="common">Iberian ribbed newt</name>
    <dbReference type="NCBI Taxonomy" id="8319"/>
    <lineage>
        <taxon>Eukaryota</taxon>
        <taxon>Metazoa</taxon>
        <taxon>Chordata</taxon>
        <taxon>Craniata</taxon>
        <taxon>Vertebrata</taxon>
        <taxon>Euteleostomi</taxon>
        <taxon>Amphibia</taxon>
        <taxon>Batrachia</taxon>
        <taxon>Caudata</taxon>
        <taxon>Salamandroidea</taxon>
        <taxon>Salamandridae</taxon>
        <taxon>Pleurodelinae</taxon>
        <taxon>Pleurodeles</taxon>
    </lineage>
</organism>
<dbReference type="Proteomes" id="UP001066276">
    <property type="component" value="Chromosome 4_1"/>
</dbReference>
<dbReference type="EMBL" id="JANPWB010000007">
    <property type="protein sequence ID" value="KAJ1172912.1"/>
    <property type="molecule type" value="Genomic_DNA"/>
</dbReference>
<dbReference type="PROSITE" id="PS51257">
    <property type="entry name" value="PROKAR_LIPOPROTEIN"/>
    <property type="match status" value="1"/>
</dbReference>